<comment type="caution">
    <text evidence="13">The sequence shown here is derived from an EMBL/GenBank/DDBJ whole genome shotgun (WGS) entry which is preliminary data.</text>
</comment>
<evidence type="ECO:0000256" key="12">
    <source>
        <dbReference type="SAM" id="Phobius"/>
    </source>
</evidence>
<dbReference type="InterPro" id="IPR038430">
    <property type="entry name" value="NDAH_ubi_oxred_su3_sf"/>
</dbReference>
<dbReference type="GO" id="GO:0048038">
    <property type="term" value="F:quinone binding"/>
    <property type="evidence" value="ECO:0007669"/>
    <property type="project" value="UniProtKB-KW"/>
</dbReference>
<keyword evidence="4" id="KW-1003">Cell membrane</keyword>
<keyword evidence="14" id="KW-1185">Reference proteome</keyword>
<dbReference type="EMBL" id="BLTE01000001">
    <property type="protein sequence ID" value="GFK92445.1"/>
    <property type="molecule type" value="Genomic_DNA"/>
</dbReference>
<evidence type="ECO:0000256" key="11">
    <source>
        <dbReference type="RuleBase" id="RU003639"/>
    </source>
</evidence>
<dbReference type="Proteomes" id="UP000494245">
    <property type="component" value="Unassembled WGS sequence"/>
</dbReference>
<dbReference type="PANTHER" id="PTHR11058:SF22">
    <property type="entry name" value="NADH-QUINONE OXIDOREDUCTASE SUBUNIT A"/>
    <property type="match status" value="1"/>
</dbReference>
<feature type="transmembrane region" description="Helical" evidence="12">
    <location>
        <begin position="78"/>
        <end position="99"/>
    </location>
</feature>
<organism evidence="13 14">
    <name type="scientific">Fundidesulfovibrio magnetotacticus</name>
    <dbReference type="NCBI Taxonomy" id="2730080"/>
    <lineage>
        <taxon>Bacteria</taxon>
        <taxon>Pseudomonadati</taxon>
        <taxon>Thermodesulfobacteriota</taxon>
        <taxon>Desulfovibrionia</taxon>
        <taxon>Desulfovibrionales</taxon>
        <taxon>Desulfovibrionaceae</taxon>
        <taxon>Fundidesulfovibrio</taxon>
    </lineage>
</organism>
<feature type="transmembrane region" description="Helical" evidence="12">
    <location>
        <begin position="24"/>
        <end position="43"/>
    </location>
</feature>
<proteinExistence type="inferred from homology"/>
<feature type="transmembrane region" description="Helical" evidence="12">
    <location>
        <begin position="105"/>
        <end position="128"/>
    </location>
</feature>
<comment type="subcellular location">
    <subcellularLocation>
        <location evidence="11">Cell membrane</location>
        <topology evidence="11">Multi-pass membrane protein</topology>
    </subcellularLocation>
    <subcellularLocation>
        <location evidence="1">Membrane</location>
    </subcellularLocation>
</comment>
<keyword evidence="5 11" id="KW-0812">Transmembrane</keyword>
<evidence type="ECO:0000256" key="6">
    <source>
        <dbReference type="ARBA" id="ARBA00022719"/>
    </source>
</evidence>
<reference evidence="13 14" key="1">
    <citation type="submission" date="2020-04" db="EMBL/GenBank/DDBJ databases">
        <authorList>
            <consortium name="Desulfovibrio sp. FSS-1 genome sequencing consortium"/>
            <person name="Shimoshige H."/>
            <person name="Kobayashi H."/>
            <person name="Maekawa T."/>
        </authorList>
    </citation>
    <scope>NUCLEOTIDE SEQUENCE [LARGE SCALE GENOMIC DNA]</scope>
    <source>
        <strain evidence="13 14">SIID29052-01</strain>
    </source>
</reference>
<keyword evidence="6 11" id="KW-0874">Quinone</keyword>
<accession>A0A6V8LW05</accession>
<comment type="similarity">
    <text evidence="2 11">Belongs to the complex I subunit 3 family.</text>
</comment>
<gene>
    <name evidence="13" type="primary">ndhC_1</name>
    <name evidence="13" type="ORF">NNJEOMEG_00270</name>
</gene>
<evidence type="ECO:0000256" key="7">
    <source>
        <dbReference type="ARBA" id="ARBA00022967"/>
    </source>
</evidence>
<keyword evidence="7" id="KW-1278">Translocase</keyword>
<evidence type="ECO:0000256" key="8">
    <source>
        <dbReference type="ARBA" id="ARBA00022989"/>
    </source>
</evidence>
<evidence type="ECO:0000256" key="3">
    <source>
        <dbReference type="ARBA" id="ARBA00022448"/>
    </source>
</evidence>
<keyword evidence="8 12" id="KW-1133">Transmembrane helix</keyword>
<evidence type="ECO:0000256" key="1">
    <source>
        <dbReference type="ARBA" id="ARBA00004370"/>
    </source>
</evidence>
<dbReference type="GO" id="GO:0005886">
    <property type="term" value="C:plasma membrane"/>
    <property type="evidence" value="ECO:0007669"/>
    <property type="project" value="UniProtKB-SubCell"/>
</dbReference>
<dbReference type="Gene3D" id="1.20.58.1610">
    <property type="entry name" value="NADH:ubiquinone/plastoquinone oxidoreductase, chain 3"/>
    <property type="match status" value="1"/>
</dbReference>
<keyword evidence="3" id="KW-0813">Transport</keyword>
<evidence type="ECO:0000256" key="5">
    <source>
        <dbReference type="ARBA" id="ARBA00022692"/>
    </source>
</evidence>
<evidence type="ECO:0000256" key="10">
    <source>
        <dbReference type="ARBA" id="ARBA00023136"/>
    </source>
</evidence>
<evidence type="ECO:0000256" key="9">
    <source>
        <dbReference type="ARBA" id="ARBA00023027"/>
    </source>
</evidence>
<evidence type="ECO:0000256" key="4">
    <source>
        <dbReference type="ARBA" id="ARBA00022475"/>
    </source>
</evidence>
<keyword evidence="13" id="KW-0560">Oxidoreductase</keyword>
<dbReference type="AlphaFoldDB" id="A0A6V8LW05"/>
<evidence type="ECO:0000313" key="14">
    <source>
        <dbReference type="Proteomes" id="UP000494245"/>
    </source>
</evidence>
<comment type="catalytic activity">
    <reaction evidence="11">
        <text>a quinone + NADH + 5 H(+)(in) = a quinol + NAD(+) + 4 H(+)(out)</text>
        <dbReference type="Rhea" id="RHEA:57888"/>
        <dbReference type="ChEBI" id="CHEBI:15378"/>
        <dbReference type="ChEBI" id="CHEBI:24646"/>
        <dbReference type="ChEBI" id="CHEBI:57540"/>
        <dbReference type="ChEBI" id="CHEBI:57945"/>
        <dbReference type="ChEBI" id="CHEBI:132124"/>
    </reaction>
</comment>
<evidence type="ECO:0000256" key="2">
    <source>
        <dbReference type="ARBA" id="ARBA00008472"/>
    </source>
</evidence>
<sequence>MTPIDAASGAATTTAMSPWEPGGMALTVFALLVGAVVVVLLLLTRYVNPARTSPEKDRPYECGVIPTAGHGFRYPAPFALVAMAFLVFDVETAFLYAWAVSFEKLTPASFAGICVFIGVLLGSLWYLWQKGGLQWGAPVKR</sequence>
<evidence type="ECO:0000313" key="13">
    <source>
        <dbReference type="EMBL" id="GFK92445.1"/>
    </source>
</evidence>
<protein>
    <recommendedName>
        <fullName evidence="11">NADH-quinone oxidoreductase subunit</fullName>
        <ecNumber evidence="11">7.1.1.-</ecNumber>
    </recommendedName>
</protein>
<dbReference type="Pfam" id="PF00507">
    <property type="entry name" value="Oxidored_q4"/>
    <property type="match status" value="1"/>
</dbReference>
<comment type="function">
    <text evidence="11">NDH-1 shuttles electrons from NADH, via FMN and iron-sulfur (Fe-S) centers, to quinones in the respiratory chain.</text>
</comment>
<dbReference type="EC" id="7.1.1.-" evidence="11"/>
<keyword evidence="9 11" id="KW-0520">NAD</keyword>
<dbReference type="GO" id="GO:0016491">
    <property type="term" value="F:oxidoreductase activity"/>
    <property type="evidence" value="ECO:0007669"/>
    <property type="project" value="UniProtKB-KW"/>
</dbReference>
<dbReference type="GO" id="GO:0008137">
    <property type="term" value="F:NADH dehydrogenase (ubiquinone) activity"/>
    <property type="evidence" value="ECO:0007669"/>
    <property type="project" value="InterPro"/>
</dbReference>
<keyword evidence="10 12" id="KW-0472">Membrane</keyword>
<dbReference type="PANTHER" id="PTHR11058">
    <property type="entry name" value="NADH-UBIQUINONE OXIDOREDUCTASE CHAIN 3"/>
    <property type="match status" value="1"/>
</dbReference>
<dbReference type="RefSeq" id="WP_235956787.1">
    <property type="nucleotide sequence ID" value="NZ_BLTE01000001.1"/>
</dbReference>
<dbReference type="InterPro" id="IPR000440">
    <property type="entry name" value="NADH_UbQ/plastoQ_OxRdtase_su3"/>
</dbReference>
<reference evidence="13 14" key="2">
    <citation type="submission" date="2020-05" db="EMBL/GenBank/DDBJ databases">
        <title>Draft genome sequence of Desulfovibrio sp. strainFSS-1.</title>
        <authorList>
            <person name="Shimoshige H."/>
            <person name="Kobayashi H."/>
            <person name="Maekawa T."/>
        </authorList>
    </citation>
    <scope>NUCLEOTIDE SEQUENCE [LARGE SCALE GENOMIC DNA]</scope>
    <source>
        <strain evidence="13 14">SIID29052-01</strain>
    </source>
</reference>
<name>A0A6V8LW05_9BACT</name>
<dbReference type="GO" id="GO:0030964">
    <property type="term" value="C:NADH dehydrogenase complex"/>
    <property type="evidence" value="ECO:0007669"/>
    <property type="project" value="TreeGrafter"/>
</dbReference>